<gene>
    <name evidence="1" type="ORF">SPELUC_LOCUS6487</name>
</gene>
<comment type="caution">
    <text evidence="1">The sequence shown here is derived from an EMBL/GenBank/DDBJ whole genome shotgun (WGS) entry which is preliminary data.</text>
</comment>
<dbReference type="Proteomes" id="UP000789366">
    <property type="component" value="Unassembled WGS sequence"/>
</dbReference>
<evidence type="ECO:0000313" key="1">
    <source>
        <dbReference type="EMBL" id="CAG8584168.1"/>
    </source>
</evidence>
<keyword evidence="2" id="KW-1185">Reference proteome</keyword>
<proteinExistence type="predicted"/>
<dbReference type="EMBL" id="CAJVPW010007693">
    <property type="protein sequence ID" value="CAG8584168.1"/>
    <property type="molecule type" value="Genomic_DNA"/>
</dbReference>
<evidence type="ECO:0000313" key="2">
    <source>
        <dbReference type="Proteomes" id="UP000789366"/>
    </source>
</evidence>
<accession>A0ACA9MKQ3</accession>
<organism evidence="1 2">
    <name type="scientific">Cetraspora pellucida</name>
    <dbReference type="NCBI Taxonomy" id="1433469"/>
    <lineage>
        <taxon>Eukaryota</taxon>
        <taxon>Fungi</taxon>
        <taxon>Fungi incertae sedis</taxon>
        <taxon>Mucoromycota</taxon>
        <taxon>Glomeromycotina</taxon>
        <taxon>Glomeromycetes</taxon>
        <taxon>Diversisporales</taxon>
        <taxon>Gigasporaceae</taxon>
        <taxon>Cetraspora</taxon>
    </lineage>
</organism>
<reference evidence="1" key="1">
    <citation type="submission" date="2021-06" db="EMBL/GenBank/DDBJ databases">
        <authorList>
            <person name="Kallberg Y."/>
            <person name="Tangrot J."/>
            <person name="Rosling A."/>
        </authorList>
    </citation>
    <scope>NUCLEOTIDE SEQUENCE</scope>
    <source>
        <strain evidence="1">28 12/20/2015</strain>
    </source>
</reference>
<sequence length="187" mass="20843">MYKPISNAKEKSTICKQVEKGNIKPDQLYCCKNSDKSCFLYSPSCVNVADSGNEVAKCYNVGSSDTFDACRRTDANAARVCGWQVSRNKLGDTLNNVTACDKGQGYQLCDSTNSSVAYVTCGDLFRIGRNLALATYIPLGIICIGVGIIATFFYRSRKRRGKRLKEYQDTINEQKEELRKHGEDQTE</sequence>
<name>A0ACA9MKQ3_9GLOM</name>
<protein>
    <submittedName>
        <fullName evidence="1">14681_t:CDS:1</fullName>
    </submittedName>
</protein>